<sequence>MGWTQIHRLTFGVFVGVAGLFVLGLSGLSTSQAGQEATRDGSPASAESGGGSQAVNLPEGYIAEAPLPEGFPPPSEVGKVVEKQYPLARTYSATGNGAFWICFAYLKTHKHEMTAPVIMNEPKDFPTPAKGFPYGMERMHFVMEKPTMGEVKKDRFIKVADMPAMTVLSIAYQGDLTGEKMNQLEKELRKTLAERPDLVAAGPIRYLGYNSPGIPASKRYSEIQLPVKRAPESTR</sequence>
<dbReference type="SUPFAM" id="SSF55136">
    <property type="entry name" value="Probable bacterial effector-binding domain"/>
    <property type="match status" value="1"/>
</dbReference>
<keyword evidence="3" id="KW-1185">Reference proteome</keyword>
<dbReference type="Pfam" id="PF04832">
    <property type="entry name" value="SOUL"/>
    <property type="match status" value="1"/>
</dbReference>
<dbReference type="OrthoDB" id="263408at2"/>
<accession>A0A518B8T3</accession>
<dbReference type="EMBL" id="CP036279">
    <property type="protein sequence ID" value="QDU63370.1"/>
    <property type="molecule type" value="Genomic_DNA"/>
</dbReference>
<organism evidence="2 3">
    <name type="scientific">Kolteria novifilia</name>
    <dbReference type="NCBI Taxonomy" id="2527975"/>
    <lineage>
        <taxon>Bacteria</taxon>
        <taxon>Pseudomonadati</taxon>
        <taxon>Planctomycetota</taxon>
        <taxon>Planctomycetia</taxon>
        <taxon>Kolteriales</taxon>
        <taxon>Kolteriaceae</taxon>
        <taxon>Kolteria</taxon>
    </lineage>
</organism>
<dbReference type="InterPro" id="IPR011256">
    <property type="entry name" value="Reg_factor_effector_dom_sf"/>
</dbReference>
<evidence type="ECO:0000256" key="1">
    <source>
        <dbReference type="SAM" id="MobiDB-lite"/>
    </source>
</evidence>
<proteinExistence type="predicted"/>
<dbReference type="Gene3D" id="3.20.80.10">
    <property type="entry name" value="Regulatory factor, effector binding domain"/>
    <property type="match status" value="1"/>
</dbReference>
<reference evidence="2 3" key="1">
    <citation type="submission" date="2019-02" db="EMBL/GenBank/DDBJ databases">
        <title>Deep-cultivation of Planctomycetes and their phenomic and genomic characterization uncovers novel biology.</title>
        <authorList>
            <person name="Wiegand S."/>
            <person name="Jogler M."/>
            <person name="Boedeker C."/>
            <person name="Pinto D."/>
            <person name="Vollmers J."/>
            <person name="Rivas-Marin E."/>
            <person name="Kohn T."/>
            <person name="Peeters S.H."/>
            <person name="Heuer A."/>
            <person name="Rast P."/>
            <person name="Oberbeckmann S."/>
            <person name="Bunk B."/>
            <person name="Jeske O."/>
            <person name="Meyerdierks A."/>
            <person name="Storesund J.E."/>
            <person name="Kallscheuer N."/>
            <person name="Luecker S."/>
            <person name="Lage O.M."/>
            <person name="Pohl T."/>
            <person name="Merkel B.J."/>
            <person name="Hornburger P."/>
            <person name="Mueller R.-W."/>
            <person name="Bruemmer F."/>
            <person name="Labrenz M."/>
            <person name="Spormann A.M."/>
            <person name="Op den Camp H."/>
            <person name="Overmann J."/>
            <person name="Amann R."/>
            <person name="Jetten M.S.M."/>
            <person name="Mascher T."/>
            <person name="Medema M.H."/>
            <person name="Devos D.P."/>
            <person name="Kaster A.-K."/>
            <person name="Ovreas L."/>
            <person name="Rohde M."/>
            <person name="Galperin M.Y."/>
            <person name="Jogler C."/>
        </authorList>
    </citation>
    <scope>NUCLEOTIDE SEQUENCE [LARGE SCALE GENOMIC DNA]</scope>
    <source>
        <strain evidence="2 3">Pan216</strain>
    </source>
</reference>
<protein>
    <submittedName>
        <fullName evidence="2">SOUL heme-binding protein</fullName>
    </submittedName>
</protein>
<evidence type="ECO:0000313" key="2">
    <source>
        <dbReference type="EMBL" id="QDU63370.1"/>
    </source>
</evidence>
<evidence type="ECO:0000313" key="3">
    <source>
        <dbReference type="Proteomes" id="UP000317093"/>
    </source>
</evidence>
<gene>
    <name evidence="2" type="ORF">Pan216_42480</name>
</gene>
<dbReference type="Proteomes" id="UP000317093">
    <property type="component" value="Chromosome"/>
</dbReference>
<dbReference type="KEGG" id="knv:Pan216_42480"/>
<dbReference type="AlphaFoldDB" id="A0A518B8T3"/>
<dbReference type="InterPro" id="IPR006917">
    <property type="entry name" value="SOUL_heme-bd"/>
</dbReference>
<name>A0A518B8T3_9BACT</name>
<feature type="region of interest" description="Disordered" evidence="1">
    <location>
        <begin position="33"/>
        <end position="55"/>
    </location>
</feature>
<dbReference type="RefSeq" id="WP_145260793.1">
    <property type="nucleotide sequence ID" value="NZ_CP036279.1"/>
</dbReference>